<dbReference type="Pfam" id="PF00691">
    <property type="entry name" value="OmpA"/>
    <property type="match status" value="1"/>
</dbReference>
<feature type="domain" description="OmpA-like" evidence="5">
    <location>
        <begin position="65"/>
        <end position="182"/>
    </location>
</feature>
<gene>
    <name evidence="6" type="ORF">DW663_08275</name>
</gene>
<evidence type="ECO:0000259" key="5">
    <source>
        <dbReference type="PROSITE" id="PS51123"/>
    </source>
</evidence>
<organism evidence="6 7">
    <name type="scientific">Fusobacterium mortiferum</name>
    <dbReference type="NCBI Taxonomy" id="850"/>
    <lineage>
        <taxon>Bacteria</taxon>
        <taxon>Fusobacteriati</taxon>
        <taxon>Fusobacteriota</taxon>
        <taxon>Fusobacteriia</taxon>
        <taxon>Fusobacteriales</taxon>
        <taxon>Fusobacteriaceae</taxon>
        <taxon>Fusobacterium</taxon>
    </lineage>
</organism>
<comment type="subcellular location">
    <subcellularLocation>
        <location evidence="1">Cell outer membrane</location>
    </subcellularLocation>
</comment>
<dbReference type="PROSITE" id="PS51123">
    <property type="entry name" value="OMPA_2"/>
    <property type="match status" value="1"/>
</dbReference>
<reference evidence="6 7" key="1">
    <citation type="submission" date="2018-08" db="EMBL/GenBank/DDBJ databases">
        <title>A genome reference for cultivated species of the human gut microbiota.</title>
        <authorList>
            <person name="Zou Y."/>
            <person name="Xue W."/>
            <person name="Luo G."/>
        </authorList>
    </citation>
    <scope>NUCLEOTIDE SEQUENCE [LARGE SCALE GENOMIC DNA]</scope>
    <source>
        <strain evidence="6 7">AM25-1</strain>
    </source>
</reference>
<proteinExistence type="predicted"/>
<dbReference type="AlphaFoldDB" id="A0A414PSP9"/>
<dbReference type="Gene3D" id="3.30.1330.60">
    <property type="entry name" value="OmpA-like domain"/>
    <property type="match status" value="1"/>
</dbReference>
<evidence type="ECO:0000313" key="6">
    <source>
        <dbReference type="EMBL" id="RHF71516.1"/>
    </source>
</evidence>
<dbReference type="PRINTS" id="PR01023">
    <property type="entry name" value="NAFLGMOTY"/>
</dbReference>
<dbReference type="GO" id="GO:0009279">
    <property type="term" value="C:cell outer membrane"/>
    <property type="evidence" value="ECO:0007669"/>
    <property type="project" value="UniProtKB-SubCell"/>
</dbReference>
<dbReference type="PANTHER" id="PTHR30329:SF21">
    <property type="entry name" value="LIPOPROTEIN YIAD-RELATED"/>
    <property type="match status" value="1"/>
</dbReference>
<dbReference type="InterPro" id="IPR006664">
    <property type="entry name" value="OMP_bac"/>
</dbReference>
<dbReference type="PRINTS" id="PR01021">
    <property type="entry name" value="OMPADOMAIN"/>
</dbReference>
<dbReference type="InterPro" id="IPR050330">
    <property type="entry name" value="Bact_OuterMem_StrucFunc"/>
</dbReference>
<dbReference type="SUPFAM" id="SSF103088">
    <property type="entry name" value="OmpA-like"/>
    <property type="match status" value="1"/>
</dbReference>
<evidence type="ECO:0000256" key="2">
    <source>
        <dbReference type="ARBA" id="ARBA00023136"/>
    </source>
</evidence>
<dbReference type="InterPro" id="IPR036737">
    <property type="entry name" value="OmpA-like_sf"/>
</dbReference>
<evidence type="ECO:0000313" key="7">
    <source>
        <dbReference type="Proteomes" id="UP000284676"/>
    </source>
</evidence>
<sequence>MKKIFMVLSLVGVIAGCTSTQGQFKEITIKESETQYILEDVTTTEKPLEDIIVFNEEGVVIRKDGNNLVLSMPVEILFDFDSSKVKEGVKESLNTLGKALAENKDIKLKIDGHTDYIGTEQYNLNLSLKRANSIKNYLIGRGVSANNISIEGYGKQNPVANNSTEAGRAKNRRVEFIISRDKVIF</sequence>
<name>A0A414PSP9_FUSMR</name>
<dbReference type="PANTHER" id="PTHR30329">
    <property type="entry name" value="STATOR ELEMENT OF FLAGELLAR MOTOR COMPLEX"/>
    <property type="match status" value="1"/>
</dbReference>
<keyword evidence="3" id="KW-0998">Cell outer membrane</keyword>
<dbReference type="RefSeq" id="WP_005884984.1">
    <property type="nucleotide sequence ID" value="NZ_CABMMQ010000001.1"/>
</dbReference>
<comment type="caution">
    <text evidence="6">The sequence shown here is derived from an EMBL/GenBank/DDBJ whole genome shotgun (WGS) entry which is preliminary data.</text>
</comment>
<dbReference type="EMBL" id="QRHL01000014">
    <property type="protein sequence ID" value="RHF71516.1"/>
    <property type="molecule type" value="Genomic_DNA"/>
</dbReference>
<dbReference type="GeneID" id="62763578"/>
<dbReference type="CDD" id="cd07185">
    <property type="entry name" value="OmpA_C-like"/>
    <property type="match status" value="1"/>
</dbReference>
<dbReference type="Proteomes" id="UP000284676">
    <property type="component" value="Unassembled WGS sequence"/>
</dbReference>
<evidence type="ECO:0000256" key="3">
    <source>
        <dbReference type="ARBA" id="ARBA00023237"/>
    </source>
</evidence>
<dbReference type="InterPro" id="IPR006665">
    <property type="entry name" value="OmpA-like"/>
</dbReference>
<protein>
    <submittedName>
        <fullName evidence="6">OmpA family protein</fullName>
    </submittedName>
</protein>
<evidence type="ECO:0000256" key="4">
    <source>
        <dbReference type="PROSITE-ProRule" id="PRU00473"/>
    </source>
</evidence>
<keyword evidence="2 4" id="KW-0472">Membrane</keyword>
<dbReference type="PROSITE" id="PS51257">
    <property type="entry name" value="PROKAR_LIPOPROTEIN"/>
    <property type="match status" value="1"/>
</dbReference>
<evidence type="ECO:0000256" key="1">
    <source>
        <dbReference type="ARBA" id="ARBA00004442"/>
    </source>
</evidence>
<accession>A0A414PSP9</accession>